<evidence type="ECO:0000313" key="5">
    <source>
        <dbReference type="Proteomes" id="UP000076842"/>
    </source>
</evidence>
<accession>A0A165EFT8</accession>
<feature type="domain" description="NAD-dependent epimerase/dehydratase" evidence="3">
    <location>
        <begin position="7"/>
        <end position="211"/>
    </location>
</feature>
<evidence type="ECO:0000313" key="4">
    <source>
        <dbReference type="EMBL" id="KZT54781.1"/>
    </source>
</evidence>
<proteinExistence type="inferred from homology"/>
<comment type="similarity">
    <text evidence="2">Belongs to the NAD(P)-dependent epimerase/dehydratase family. Dihydroflavonol-4-reductase subfamily.</text>
</comment>
<dbReference type="Gene3D" id="3.40.50.720">
    <property type="entry name" value="NAD(P)-binding Rossmann-like Domain"/>
    <property type="match status" value="1"/>
</dbReference>
<dbReference type="SUPFAM" id="SSF51735">
    <property type="entry name" value="NAD(P)-binding Rossmann-fold domains"/>
    <property type="match status" value="1"/>
</dbReference>
<dbReference type="OrthoDB" id="2735536at2759"/>
<keyword evidence="5" id="KW-1185">Reference proteome</keyword>
<dbReference type="STRING" id="1353952.A0A165EFT8"/>
<evidence type="ECO:0000256" key="1">
    <source>
        <dbReference type="ARBA" id="ARBA00023002"/>
    </source>
</evidence>
<keyword evidence="1" id="KW-0560">Oxidoreductase</keyword>
<reference evidence="4 5" key="1">
    <citation type="journal article" date="2016" name="Mol. Biol. Evol.">
        <title>Comparative Genomics of Early-Diverging Mushroom-Forming Fungi Provides Insights into the Origins of Lignocellulose Decay Capabilities.</title>
        <authorList>
            <person name="Nagy L.G."/>
            <person name="Riley R."/>
            <person name="Tritt A."/>
            <person name="Adam C."/>
            <person name="Daum C."/>
            <person name="Floudas D."/>
            <person name="Sun H."/>
            <person name="Yadav J.S."/>
            <person name="Pangilinan J."/>
            <person name="Larsson K.H."/>
            <person name="Matsuura K."/>
            <person name="Barry K."/>
            <person name="Labutti K."/>
            <person name="Kuo R."/>
            <person name="Ohm R.A."/>
            <person name="Bhattacharya S.S."/>
            <person name="Shirouzu T."/>
            <person name="Yoshinaga Y."/>
            <person name="Martin F.M."/>
            <person name="Grigoriev I.V."/>
            <person name="Hibbett D.S."/>
        </authorList>
    </citation>
    <scope>NUCLEOTIDE SEQUENCE [LARGE SCALE GENOMIC DNA]</scope>
    <source>
        <strain evidence="4 5">HHB12733</strain>
    </source>
</reference>
<dbReference type="InterPro" id="IPR050425">
    <property type="entry name" value="NAD(P)_dehydrat-like"/>
</dbReference>
<dbReference type="PANTHER" id="PTHR10366:SF579">
    <property type="entry name" value="3-BETA HYDROXYSTEROID DEHYDROGENASE_ISOMERASE FAMILY PROTEIN (AFU_ORTHOLOGUE AFUA_3G02250)"/>
    <property type="match status" value="1"/>
</dbReference>
<protein>
    <submittedName>
        <fullName evidence="4">NAD(P)-binding protein</fullName>
    </submittedName>
</protein>
<evidence type="ECO:0000256" key="2">
    <source>
        <dbReference type="ARBA" id="ARBA00023445"/>
    </source>
</evidence>
<organism evidence="4 5">
    <name type="scientific">Calocera cornea HHB12733</name>
    <dbReference type="NCBI Taxonomy" id="1353952"/>
    <lineage>
        <taxon>Eukaryota</taxon>
        <taxon>Fungi</taxon>
        <taxon>Dikarya</taxon>
        <taxon>Basidiomycota</taxon>
        <taxon>Agaricomycotina</taxon>
        <taxon>Dacrymycetes</taxon>
        <taxon>Dacrymycetales</taxon>
        <taxon>Dacrymycetaceae</taxon>
        <taxon>Calocera</taxon>
    </lineage>
</organism>
<dbReference type="EMBL" id="KV424007">
    <property type="protein sequence ID" value="KZT54781.1"/>
    <property type="molecule type" value="Genomic_DNA"/>
</dbReference>
<name>A0A165EFT8_9BASI</name>
<gene>
    <name evidence="4" type="ORF">CALCODRAFT_373135</name>
</gene>
<dbReference type="InterPro" id="IPR001509">
    <property type="entry name" value="Epimerase_deHydtase"/>
</dbReference>
<dbReference type="CDD" id="cd05227">
    <property type="entry name" value="AR_SDR_e"/>
    <property type="match status" value="1"/>
</dbReference>
<dbReference type="GO" id="GO:0016616">
    <property type="term" value="F:oxidoreductase activity, acting on the CH-OH group of donors, NAD or NADP as acceptor"/>
    <property type="evidence" value="ECO:0007669"/>
    <property type="project" value="TreeGrafter"/>
</dbReference>
<dbReference type="Proteomes" id="UP000076842">
    <property type="component" value="Unassembled WGS sequence"/>
</dbReference>
<dbReference type="AlphaFoldDB" id="A0A165EFT8"/>
<evidence type="ECO:0000259" key="3">
    <source>
        <dbReference type="Pfam" id="PF01370"/>
    </source>
</evidence>
<dbReference type="InterPro" id="IPR036291">
    <property type="entry name" value="NAD(P)-bd_dom_sf"/>
</dbReference>
<sequence>MNREVTVLVTGANGFLGAATVLELLARGYRVKGVVRSQHKADAFLQQYPQYATNLKFAIIPSFTDEKALLAVTLDVDYIIHTASPFSLSFEDNVKDCLEPAVEGARVIMRVAAQRPAIRHVVITSSNAAVSDPTKGLAPGVVFTEDDWNPTSWEEAVASPDPGYVYCASKLFAERAAWDFIRDKKPHFSITTFCPPWIFGPPMQPIESMSKLNESVAYVWDMLSSGADAIPPTVFPLMIDVRDLANLQVDALTNPKAKNQRYLAAGDSAWNDDIVYAFKEAYPEYASRAAKGAYQKPGLHYEQDCSKAERDFEIEWTPLRKTIVDMAGVLLANEKELAVQA</sequence>
<dbReference type="FunCoup" id="A0A165EFT8">
    <property type="interactions" value="50"/>
</dbReference>
<dbReference type="PANTHER" id="PTHR10366">
    <property type="entry name" value="NAD DEPENDENT EPIMERASE/DEHYDRATASE"/>
    <property type="match status" value="1"/>
</dbReference>
<dbReference type="InParanoid" id="A0A165EFT8"/>
<dbReference type="Pfam" id="PF01370">
    <property type="entry name" value="Epimerase"/>
    <property type="match status" value="1"/>
</dbReference>